<dbReference type="RefSeq" id="WP_110299267.1">
    <property type="nucleotide sequence ID" value="NZ_QJJM01000009.1"/>
</dbReference>
<sequence>MNDNAHATPGFGASAQLGGQPQQPLRLLRLADVMDRVAMGKSTIYALVARNEFPAPMHLGRASRWLEEEVNQWIHQRSSSRPQAAHPEC</sequence>
<name>A0A2V3UXU3_9SPHN</name>
<dbReference type="InterPro" id="IPR010260">
    <property type="entry name" value="AlpA"/>
</dbReference>
<accession>A0A2V3UXU3</accession>
<keyword evidence="2" id="KW-1185">Reference proteome</keyword>
<dbReference type="PANTHER" id="PTHR36154:SF1">
    <property type="entry name" value="DNA-BINDING TRANSCRIPTIONAL ACTIVATOR ALPA"/>
    <property type="match status" value="1"/>
</dbReference>
<comment type="caution">
    <text evidence="1">The sequence shown here is derived from an EMBL/GenBank/DDBJ whole genome shotgun (WGS) entry which is preliminary data.</text>
</comment>
<protein>
    <submittedName>
        <fullName evidence="1">AlpA family transcriptional regulator</fullName>
    </submittedName>
</protein>
<evidence type="ECO:0000313" key="1">
    <source>
        <dbReference type="EMBL" id="PXW73724.1"/>
    </source>
</evidence>
<dbReference type="EMBL" id="QJJM01000009">
    <property type="protein sequence ID" value="PXW73724.1"/>
    <property type="molecule type" value="Genomic_DNA"/>
</dbReference>
<dbReference type="OrthoDB" id="1525365at2"/>
<dbReference type="Pfam" id="PF05930">
    <property type="entry name" value="Phage_AlpA"/>
    <property type="match status" value="1"/>
</dbReference>
<dbReference type="InterPro" id="IPR052931">
    <property type="entry name" value="Prophage_regulatory_activator"/>
</dbReference>
<gene>
    <name evidence="1" type="ORF">C7451_1099</name>
</gene>
<dbReference type="PANTHER" id="PTHR36154">
    <property type="entry name" value="DNA-BINDING TRANSCRIPTIONAL ACTIVATOR ALPA"/>
    <property type="match status" value="1"/>
</dbReference>
<proteinExistence type="predicted"/>
<dbReference type="Proteomes" id="UP000248014">
    <property type="component" value="Unassembled WGS sequence"/>
</dbReference>
<dbReference type="Gene3D" id="1.10.238.160">
    <property type="match status" value="1"/>
</dbReference>
<organism evidence="1 2">
    <name type="scientific">Blastomonas natatoria</name>
    <dbReference type="NCBI Taxonomy" id="34015"/>
    <lineage>
        <taxon>Bacteria</taxon>
        <taxon>Pseudomonadati</taxon>
        <taxon>Pseudomonadota</taxon>
        <taxon>Alphaproteobacteria</taxon>
        <taxon>Sphingomonadales</taxon>
        <taxon>Sphingomonadaceae</taxon>
        <taxon>Blastomonas</taxon>
    </lineage>
</organism>
<evidence type="ECO:0000313" key="2">
    <source>
        <dbReference type="Proteomes" id="UP000248014"/>
    </source>
</evidence>
<reference evidence="1 2" key="1">
    <citation type="submission" date="2018-05" db="EMBL/GenBank/DDBJ databases">
        <title>Genomic Encyclopedia of Type Strains, Phase IV (KMG-IV): sequencing the most valuable type-strain genomes for metagenomic binning, comparative biology and taxonomic classification.</title>
        <authorList>
            <person name="Goeker M."/>
        </authorList>
    </citation>
    <scope>NUCLEOTIDE SEQUENCE [LARGE SCALE GENOMIC DNA]</scope>
    <source>
        <strain evidence="1 2">DSM 3183</strain>
    </source>
</reference>
<dbReference type="AlphaFoldDB" id="A0A2V3UXU3"/>